<organism evidence="1 2">
    <name type="scientific">Labeo rohita</name>
    <name type="common">Indian major carp</name>
    <name type="synonym">Cyprinus rohita</name>
    <dbReference type="NCBI Taxonomy" id="84645"/>
    <lineage>
        <taxon>Eukaryota</taxon>
        <taxon>Metazoa</taxon>
        <taxon>Chordata</taxon>
        <taxon>Craniata</taxon>
        <taxon>Vertebrata</taxon>
        <taxon>Euteleostomi</taxon>
        <taxon>Actinopterygii</taxon>
        <taxon>Neopterygii</taxon>
        <taxon>Teleostei</taxon>
        <taxon>Ostariophysi</taxon>
        <taxon>Cypriniformes</taxon>
        <taxon>Cyprinidae</taxon>
        <taxon>Labeoninae</taxon>
        <taxon>Labeonini</taxon>
        <taxon>Labeo</taxon>
    </lineage>
</organism>
<name>A0A498NEU5_LABRO</name>
<sequence length="106" mass="11202">MKCSGRTPASGLNGHIMYMDSANPLTPRRPRLHANGTHIRSHKANGLPASGVGRVLAKRGTPSAMAAWQKPLTFPELFEGMEPLSLIQSLAGAEDGSSGRPLPVDC</sequence>
<dbReference type="EMBL" id="QBIY01011822">
    <property type="protein sequence ID" value="RXN28917.1"/>
    <property type="molecule type" value="Genomic_DNA"/>
</dbReference>
<evidence type="ECO:0000313" key="2">
    <source>
        <dbReference type="Proteomes" id="UP000290572"/>
    </source>
</evidence>
<keyword evidence="2" id="KW-1185">Reference proteome</keyword>
<proteinExistence type="predicted"/>
<gene>
    <name evidence="1" type="ORF">ROHU_018646</name>
</gene>
<evidence type="ECO:0000313" key="1">
    <source>
        <dbReference type="EMBL" id="RXN28917.1"/>
    </source>
</evidence>
<dbReference type="Proteomes" id="UP000290572">
    <property type="component" value="Unassembled WGS sequence"/>
</dbReference>
<reference evidence="1 2" key="1">
    <citation type="submission" date="2018-03" db="EMBL/GenBank/DDBJ databases">
        <title>Draft genome sequence of Rohu Carp (Labeo rohita).</title>
        <authorList>
            <person name="Das P."/>
            <person name="Kushwaha B."/>
            <person name="Joshi C.G."/>
            <person name="Kumar D."/>
            <person name="Nagpure N.S."/>
            <person name="Sahoo L."/>
            <person name="Das S.P."/>
            <person name="Bit A."/>
            <person name="Patnaik S."/>
            <person name="Meher P.K."/>
            <person name="Jayasankar P."/>
            <person name="Koringa P.G."/>
            <person name="Patel N.V."/>
            <person name="Hinsu A.T."/>
            <person name="Kumar R."/>
            <person name="Pandey M."/>
            <person name="Agarwal S."/>
            <person name="Srivastava S."/>
            <person name="Singh M."/>
            <person name="Iquebal M.A."/>
            <person name="Jaiswal S."/>
            <person name="Angadi U.B."/>
            <person name="Kumar N."/>
            <person name="Raza M."/>
            <person name="Shah T.M."/>
            <person name="Rai A."/>
            <person name="Jena J.K."/>
        </authorList>
    </citation>
    <scope>NUCLEOTIDE SEQUENCE [LARGE SCALE GENOMIC DNA]</scope>
    <source>
        <strain evidence="1">DASCIFA01</strain>
        <tissue evidence="1">Testis</tissue>
    </source>
</reference>
<accession>A0A498NEU5</accession>
<protein>
    <submittedName>
        <fullName evidence="1">Uncharacterized protein</fullName>
    </submittedName>
</protein>
<dbReference type="AlphaFoldDB" id="A0A498NEU5"/>
<comment type="caution">
    <text evidence="1">The sequence shown here is derived from an EMBL/GenBank/DDBJ whole genome shotgun (WGS) entry which is preliminary data.</text>
</comment>